<feature type="domain" description="Lactate/malate dehydrogenase C-terminal" evidence="8">
    <location>
        <begin position="145"/>
        <end position="262"/>
    </location>
</feature>
<feature type="active site" description="Proton acceptor" evidence="3">
    <location>
        <position position="174"/>
    </location>
</feature>
<dbReference type="RefSeq" id="WP_101636661.1">
    <property type="nucleotide sequence ID" value="NZ_PKHU01000002.1"/>
</dbReference>
<dbReference type="InterPro" id="IPR001557">
    <property type="entry name" value="L-lactate/malate_DH"/>
</dbReference>
<comment type="caution">
    <text evidence="9">The sequence shown here is derived from an EMBL/GenBank/DDBJ whole genome shotgun (WGS) entry which is preliminary data.</text>
</comment>
<feature type="binding site" evidence="5">
    <location>
        <position position="94"/>
    </location>
    <ligand>
        <name>NAD(+)</name>
        <dbReference type="ChEBI" id="CHEBI:57540"/>
    </ligand>
</feature>
<evidence type="ECO:0000259" key="8">
    <source>
        <dbReference type="Pfam" id="PF02866"/>
    </source>
</evidence>
<evidence type="ECO:0008006" key="11">
    <source>
        <dbReference type="Google" id="ProtNLM"/>
    </source>
</evidence>
<dbReference type="PANTHER" id="PTHR43128:SF16">
    <property type="entry name" value="L-LACTATE DEHYDROGENASE"/>
    <property type="match status" value="1"/>
</dbReference>
<gene>
    <name evidence="9" type="ORF">CYJ41_01790</name>
</gene>
<dbReference type="SUPFAM" id="SSF51735">
    <property type="entry name" value="NAD(P)-binding Rossmann-fold domains"/>
    <property type="match status" value="1"/>
</dbReference>
<feature type="binding site" evidence="5">
    <location>
        <begin position="117"/>
        <end position="119"/>
    </location>
    <ligand>
        <name>NAD(+)</name>
        <dbReference type="ChEBI" id="CHEBI:57540"/>
    </ligand>
</feature>
<dbReference type="Proteomes" id="UP000234639">
    <property type="component" value="Unassembled WGS sequence"/>
</dbReference>
<evidence type="ECO:0000313" key="10">
    <source>
        <dbReference type="Proteomes" id="UP000234639"/>
    </source>
</evidence>
<feature type="binding site" evidence="4">
    <location>
        <position position="150"/>
    </location>
    <ligand>
        <name>substrate</name>
    </ligand>
</feature>
<reference evidence="9 10" key="1">
    <citation type="submission" date="2017-12" db="EMBL/GenBank/DDBJ databases">
        <title>Phylogenetic diversity of female urinary microbiome.</title>
        <authorList>
            <person name="Thomas-White K."/>
            <person name="Wolfe A.J."/>
        </authorList>
    </citation>
    <scope>NUCLEOTIDE SEQUENCE [LARGE SCALE GENOMIC DNA]</scope>
    <source>
        <strain evidence="9 10">UMB0112</strain>
    </source>
</reference>
<comment type="similarity">
    <text evidence="6">Belongs to the LDH/MDH superfamily.</text>
</comment>
<dbReference type="PIRSF" id="PIRSF000102">
    <property type="entry name" value="Lac_mal_DH"/>
    <property type="match status" value="1"/>
</dbReference>
<accession>A0A2I1NB88</accession>
<evidence type="ECO:0000256" key="3">
    <source>
        <dbReference type="PIRSR" id="PIRSR000102-1"/>
    </source>
</evidence>
<dbReference type="PANTHER" id="PTHR43128">
    <property type="entry name" value="L-2-HYDROXYCARBOXYLATE DEHYDROGENASE (NAD(P)(+))"/>
    <property type="match status" value="1"/>
</dbReference>
<dbReference type="AlphaFoldDB" id="A0A2I1NB88"/>
<proteinExistence type="inferred from homology"/>
<dbReference type="InterPro" id="IPR001236">
    <property type="entry name" value="Lactate/malate_DH_N"/>
</dbReference>
<feature type="binding site" evidence="4">
    <location>
        <position position="87"/>
    </location>
    <ligand>
        <name>substrate</name>
    </ligand>
</feature>
<dbReference type="FunFam" id="3.40.50.720:FF:000018">
    <property type="entry name" value="Malate dehydrogenase"/>
    <property type="match status" value="1"/>
</dbReference>
<dbReference type="GO" id="GO:0006089">
    <property type="term" value="P:lactate metabolic process"/>
    <property type="evidence" value="ECO:0007669"/>
    <property type="project" value="TreeGrafter"/>
</dbReference>
<feature type="binding site" evidence="5">
    <location>
        <position position="32"/>
    </location>
    <ligand>
        <name>NAD(+)</name>
        <dbReference type="ChEBI" id="CHEBI:57540"/>
    </ligand>
</feature>
<dbReference type="Pfam" id="PF02866">
    <property type="entry name" value="Ldh_1_C"/>
    <property type="match status" value="1"/>
</dbReference>
<sequence length="281" mass="30427">MKIGIIGAGNIGSNIASLLISQDLASEILLIDINEKLALGKMLDLSTLSVILDKNIKINSTLDYSKLKDFDIVVITAGITRKEGQSREELAKINASIVGDTSKKIAEFSPNAIIIIVTNPLDLMVYACYKNSGFNKNKIIGMAGELDSARAKLNLAKLKNISPTSAKINVFGMHNDEMIIQTSQDLTKDEFQTVKDETINAGANITKLLGTSAYYAPAAAVVKMIKAIKNGGNVIASVLDDDEICFGKEIKLSKKGVEKIVENEVYKSVDTSNFIKLKKNL</sequence>
<dbReference type="PRINTS" id="PR00086">
    <property type="entry name" value="LLDHDRGNASE"/>
</dbReference>
<keyword evidence="2 5" id="KW-0520">NAD</keyword>
<feature type="binding site" evidence="5">
    <location>
        <begin position="7"/>
        <end position="12"/>
    </location>
    <ligand>
        <name>NAD(+)</name>
        <dbReference type="ChEBI" id="CHEBI:57540"/>
    </ligand>
</feature>
<feature type="binding site" evidence="4">
    <location>
        <position position="119"/>
    </location>
    <ligand>
        <name>substrate</name>
    </ligand>
</feature>
<evidence type="ECO:0000256" key="4">
    <source>
        <dbReference type="PIRSR" id="PIRSR000102-2"/>
    </source>
</evidence>
<evidence type="ECO:0000256" key="6">
    <source>
        <dbReference type="RuleBase" id="RU003369"/>
    </source>
</evidence>
<dbReference type="Gene3D" id="3.40.50.720">
    <property type="entry name" value="NAD(P)-binding Rossmann-like Domain"/>
    <property type="match status" value="1"/>
</dbReference>
<dbReference type="Pfam" id="PF00056">
    <property type="entry name" value="Ldh_1_N"/>
    <property type="match status" value="1"/>
</dbReference>
<evidence type="ECO:0000256" key="5">
    <source>
        <dbReference type="PIRSR" id="PIRSR000102-3"/>
    </source>
</evidence>
<dbReference type="Gene3D" id="3.90.110.10">
    <property type="entry name" value="Lactate dehydrogenase/glycoside hydrolase, family 4, C-terminal"/>
    <property type="match status" value="1"/>
</dbReference>
<name>A0A2I1NB88_9BACT</name>
<keyword evidence="1 6" id="KW-0560">Oxidoreductase</keyword>
<dbReference type="InterPro" id="IPR022383">
    <property type="entry name" value="Lactate/malate_DH_C"/>
</dbReference>
<dbReference type="InterPro" id="IPR036291">
    <property type="entry name" value="NAD(P)-bd_dom_sf"/>
</dbReference>
<evidence type="ECO:0000256" key="1">
    <source>
        <dbReference type="ARBA" id="ARBA00023002"/>
    </source>
</evidence>
<evidence type="ECO:0000256" key="2">
    <source>
        <dbReference type="ARBA" id="ARBA00023027"/>
    </source>
</evidence>
<organism evidence="9 10">
    <name type="scientific">Campylobacter ureolyticus</name>
    <dbReference type="NCBI Taxonomy" id="827"/>
    <lineage>
        <taxon>Bacteria</taxon>
        <taxon>Pseudomonadati</taxon>
        <taxon>Campylobacterota</taxon>
        <taxon>Epsilonproteobacteria</taxon>
        <taxon>Campylobacterales</taxon>
        <taxon>Campylobacteraceae</taxon>
        <taxon>Campylobacter</taxon>
    </lineage>
</organism>
<feature type="binding site" evidence="4">
    <location>
        <position position="81"/>
    </location>
    <ligand>
        <name>substrate</name>
    </ligand>
</feature>
<dbReference type="GO" id="GO:0004459">
    <property type="term" value="F:L-lactate dehydrogenase (NAD+) activity"/>
    <property type="evidence" value="ECO:0007669"/>
    <property type="project" value="TreeGrafter"/>
</dbReference>
<dbReference type="InterPro" id="IPR015955">
    <property type="entry name" value="Lactate_DH/Glyco_Ohase_4_C"/>
</dbReference>
<protein>
    <recommendedName>
        <fullName evidence="11">Malate dehydrogenase</fullName>
    </recommendedName>
</protein>
<dbReference type="EMBL" id="PKHU01000002">
    <property type="protein sequence ID" value="PKZ29647.1"/>
    <property type="molecule type" value="Genomic_DNA"/>
</dbReference>
<evidence type="ECO:0000259" key="7">
    <source>
        <dbReference type="Pfam" id="PF00056"/>
    </source>
</evidence>
<feature type="domain" description="Lactate/malate dehydrogenase N-terminal" evidence="7">
    <location>
        <begin position="1"/>
        <end position="141"/>
    </location>
</feature>
<dbReference type="SUPFAM" id="SSF56327">
    <property type="entry name" value="LDH C-terminal domain-like"/>
    <property type="match status" value="1"/>
</dbReference>
<evidence type="ECO:0000313" key="9">
    <source>
        <dbReference type="EMBL" id="PKZ29647.1"/>
    </source>
</evidence>